<comment type="caution">
    <text evidence="1">The sequence shown here is derived from an EMBL/GenBank/DDBJ whole genome shotgun (WGS) entry which is preliminary data.</text>
</comment>
<name>A0A7Y0S9E0_VIBPH</name>
<gene>
    <name evidence="1" type="ORF">HKB21_23620</name>
</gene>
<organism evidence="1 2">
    <name type="scientific">Vibrio parahaemolyticus</name>
    <dbReference type="NCBI Taxonomy" id="670"/>
    <lineage>
        <taxon>Bacteria</taxon>
        <taxon>Pseudomonadati</taxon>
        <taxon>Pseudomonadota</taxon>
        <taxon>Gammaproteobacteria</taxon>
        <taxon>Vibrionales</taxon>
        <taxon>Vibrionaceae</taxon>
        <taxon>Vibrio</taxon>
    </lineage>
</organism>
<sequence>MSSIIDALYELKYNPFEYGAFLASFYTTIDECENNLLLAPLVIPLCSHPVFGKKISRAVFGIRKQSSIWSIFDDRTQLYDLQERIDGFQELTEQSIHYCLINDWLSIDAQNLSLRTCDNFDVAFTNKKNAEKLGRLFSGQSVLDIYAFLGVKPR</sequence>
<dbReference type="EMBL" id="JABCLD010002028">
    <property type="protein sequence ID" value="NMU28602.1"/>
    <property type="molecule type" value="Genomic_DNA"/>
</dbReference>
<dbReference type="Proteomes" id="UP000555836">
    <property type="component" value="Unassembled WGS sequence"/>
</dbReference>
<evidence type="ECO:0000313" key="1">
    <source>
        <dbReference type="EMBL" id="NMU28602.1"/>
    </source>
</evidence>
<accession>A0A7Y0S9E0</accession>
<dbReference type="AlphaFoldDB" id="A0A7Y0S9E0"/>
<proteinExistence type="predicted"/>
<protein>
    <submittedName>
        <fullName evidence="1">Uncharacterized protein</fullName>
    </submittedName>
</protein>
<dbReference type="RefSeq" id="WP_140284366.1">
    <property type="nucleotide sequence ID" value="NZ_CP138328.1"/>
</dbReference>
<dbReference type="Pfam" id="PF20131">
    <property type="entry name" value="MC3"/>
    <property type="match status" value="1"/>
</dbReference>
<reference evidence="1 2" key="1">
    <citation type="submission" date="2020-04" db="EMBL/GenBank/DDBJ databases">
        <title>Whole-genome sequencing of Vibrio spp. from China reveals different genetic environments of blaCTX-M-14 among diverse lineages.</title>
        <authorList>
            <person name="Zheng Z."/>
            <person name="Ye L."/>
            <person name="Chen S."/>
        </authorList>
    </citation>
    <scope>NUCLEOTIDE SEQUENCE [LARGE SCALE GENOMIC DNA]</scope>
    <source>
        <strain evidence="1 2">Vb0574</strain>
    </source>
</reference>
<dbReference type="InterPro" id="IPR045390">
    <property type="entry name" value="ABC-3C_MC3"/>
</dbReference>
<evidence type="ECO:0000313" key="2">
    <source>
        <dbReference type="Proteomes" id="UP000555836"/>
    </source>
</evidence>